<dbReference type="PANTHER" id="PTHR12736:SF25">
    <property type="entry name" value="LANC-LIKE PROTEIN GCL1"/>
    <property type="match status" value="1"/>
</dbReference>
<dbReference type="KEGG" id="nnu:104604457"/>
<reference evidence="4" key="1">
    <citation type="submission" date="2025-08" db="UniProtKB">
        <authorList>
            <consortium name="RefSeq"/>
        </authorList>
    </citation>
    <scope>IDENTIFICATION</scope>
</reference>
<protein>
    <submittedName>
        <fullName evidence="4">LanC-like protein GCL1</fullName>
    </submittedName>
</protein>
<organism evidence="3 4">
    <name type="scientific">Nelumbo nucifera</name>
    <name type="common">Sacred lotus</name>
    <dbReference type="NCBI Taxonomy" id="4432"/>
    <lineage>
        <taxon>Eukaryota</taxon>
        <taxon>Viridiplantae</taxon>
        <taxon>Streptophyta</taxon>
        <taxon>Embryophyta</taxon>
        <taxon>Tracheophyta</taxon>
        <taxon>Spermatophyta</taxon>
        <taxon>Magnoliopsida</taxon>
        <taxon>Proteales</taxon>
        <taxon>Nelumbonaceae</taxon>
        <taxon>Nelumbo</taxon>
    </lineage>
</organism>
<dbReference type="InterPro" id="IPR012341">
    <property type="entry name" value="6hp_glycosidase-like_sf"/>
</dbReference>
<dbReference type="CDD" id="cd04794">
    <property type="entry name" value="euk_LANCL"/>
    <property type="match status" value="1"/>
</dbReference>
<dbReference type="AlphaFoldDB" id="A0A1U8Q6Q8"/>
<dbReference type="eggNOG" id="KOG2787">
    <property type="taxonomic scope" value="Eukaryota"/>
</dbReference>
<dbReference type="SMART" id="SM01260">
    <property type="entry name" value="LANC_like"/>
    <property type="match status" value="1"/>
</dbReference>
<dbReference type="GO" id="GO:0005886">
    <property type="term" value="C:plasma membrane"/>
    <property type="evidence" value="ECO:0000318"/>
    <property type="project" value="GO_Central"/>
</dbReference>
<feature type="region of interest" description="Disordered" evidence="2">
    <location>
        <begin position="1"/>
        <end position="22"/>
    </location>
</feature>
<dbReference type="InParanoid" id="A0A1U8Q6Q8"/>
<evidence type="ECO:0000256" key="1">
    <source>
        <dbReference type="ARBA" id="ARBA00007179"/>
    </source>
</evidence>
<dbReference type="Gene3D" id="1.50.10.10">
    <property type="match status" value="1"/>
</dbReference>
<dbReference type="GO" id="GO:0031179">
    <property type="term" value="P:peptide modification"/>
    <property type="evidence" value="ECO:0007669"/>
    <property type="project" value="InterPro"/>
</dbReference>
<name>A0A1U8Q6Q8_NELNU</name>
<dbReference type="Proteomes" id="UP000189703">
    <property type="component" value="Unplaced"/>
</dbReference>
<dbReference type="PRINTS" id="PR01950">
    <property type="entry name" value="LANCSUPER"/>
</dbReference>
<dbReference type="OrthoDB" id="10257263at2759"/>
<evidence type="ECO:0000256" key="2">
    <source>
        <dbReference type="SAM" id="MobiDB-lite"/>
    </source>
</evidence>
<gene>
    <name evidence="4" type="primary">LOC104604457</name>
</gene>
<dbReference type="PANTHER" id="PTHR12736">
    <property type="entry name" value="LANC-LIKE PROTEIN"/>
    <property type="match status" value="1"/>
</dbReference>
<dbReference type="RefSeq" id="XP_019054493.1">
    <property type="nucleotide sequence ID" value="XM_019198948.1"/>
</dbReference>
<evidence type="ECO:0000313" key="3">
    <source>
        <dbReference type="Proteomes" id="UP000189703"/>
    </source>
</evidence>
<dbReference type="GO" id="GO:0005975">
    <property type="term" value="P:carbohydrate metabolic process"/>
    <property type="evidence" value="ECO:0007669"/>
    <property type="project" value="InterPro"/>
</dbReference>
<dbReference type="InterPro" id="IPR020464">
    <property type="entry name" value="LanC-like_prot_euk"/>
</dbReference>
<accession>A0A1U8Q6Q8</accession>
<sequence>MSSSMVEMASQGGDEEGNERLDKLHMTDLATTTLYLTRETFLQAAISLKDRVIEATWKERGGLQLQSMDPTVYTGLLGTAFTCLRSYQATGCQSDLQLCAEIVDTCAAVARSSKRHLTFLCGSGGVYALGAVVANYKDDCQRRDLYLDLFLEVAQDRALPSGPEEGGFGMPYELHYGRAGFLWAALFINRHLGEVVPKNLLMPVVEAVLAGGRAGASDNTACPLMYRWHGTGYWGAAHGLAGILHVVLHFPLSRQDAEDVKDTFRYMMKNRFPRSGNYPSSEGNPRDNLVQWSHGATGMAITLCNAAQVFSCDREFRDAAIEAGEVVWKNGLVRKVGLSDGVSGNAYAFLSLYRLTGKTIYQKRAEAFASFLYHNAGRLVTAGHVRRNDHAYSLFQGLAGVACLWFDLVSPENSRFPGYEL</sequence>
<dbReference type="SUPFAM" id="SSF158745">
    <property type="entry name" value="LanC-like"/>
    <property type="match status" value="1"/>
</dbReference>
<dbReference type="InterPro" id="IPR007822">
    <property type="entry name" value="LANC-like"/>
</dbReference>
<dbReference type="FunCoup" id="A0A1U8Q6Q8">
    <property type="interactions" value="1633"/>
</dbReference>
<dbReference type="PRINTS" id="PR01951">
    <property type="entry name" value="LANCEUKARYTE"/>
</dbReference>
<dbReference type="GeneID" id="104604457"/>
<comment type="similarity">
    <text evidence="1">Belongs to the LanC-like protein family.</text>
</comment>
<keyword evidence="3" id="KW-1185">Reference proteome</keyword>
<dbReference type="OMA" id="PCVDDNR"/>
<evidence type="ECO:0000313" key="4">
    <source>
        <dbReference type="RefSeq" id="XP_019054493.1"/>
    </source>
</evidence>
<dbReference type="Pfam" id="PF05147">
    <property type="entry name" value="LANC_like"/>
    <property type="match status" value="1"/>
</dbReference>
<proteinExistence type="inferred from homology"/>